<proteinExistence type="predicted"/>
<dbReference type="OrthoDB" id="5296287at2759"/>
<evidence type="ECO:0000313" key="3">
    <source>
        <dbReference type="EMBL" id="CAG8256272.1"/>
    </source>
</evidence>
<keyword evidence="1" id="KW-1133">Transmembrane helix</keyword>
<feature type="transmembrane region" description="Helical" evidence="1">
    <location>
        <begin position="111"/>
        <end position="136"/>
    </location>
</feature>
<feature type="transmembrane region" description="Helical" evidence="1">
    <location>
        <begin position="81"/>
        <end position="99"/>
    </location>
</feature>
<organism evidence="3 4">
    <name type="scientific">Penicillium salamii</name>
    <dbReference type="NCBI Taxonomy" id="1612424"/>
    <lineage>
        <taxon>Eukaryota</taxon>
        <taxon>Fungi</taxon>
        <taxon>Dikarya</taxon>
        <taxon>Ascomycota</taxon>
        <taxon>Pezizomycotina</taxon>
        <taxon>Eurotiomycetes</taxon>
        <taxon>Eurotiomycetidae</taxon>
        <taxon>Eurotiales</taxon>
        <taxon>Aspergillaceae</taxon>
        <taxon>Penicillium</taxon>
    </lineage>
</organism>
<dbReference type="Proteomes" id="UP001152592">
    <property type="component" value="Unassembled WGS sequence"/>
</dbReference>
<reference evidence="3" key="1">
    <citation type="submission" date="2021-07" db="EMBL/GenBank/DDBJ databases">
        <authorList>
            <person name="Branca A.L. A."/>
        </authorList>
    </citation>
    <scope>NUCLEOTIDE SEQUENCE</scope>
</reference>
<feature type="transmembrane region" description="Helical" evidence="1">
    <location>
        <begin position="186"/>
        <end position="205"/>
    </location>
</feature>
<feature type="transmembrane region" description="Helical" evidence="1">
    <location>
        <begin position="148"/>
        <end position="174"/>
    </location>
</feature>
<accession>A0A9W4N1L8</accession>
<evidence type="ECO:0000256" key="1">
    <source>
        <dbReference type="SAM" id="Phobius"/>
    </source>
</evidence>
<evidence type="ECO:0000259" key="2">
    <source>
        <dbReference type="Pfam" id="PF24802"/>
    </source>
</evidence>
<dbReference type="Pfam" id="PF24802">
    <property type="entry name" value="DUF7703"/>
    <property type="match status" value="1"/>
</dbReference>
<feature type="domain" description="DUF7703" evidence="2">
    <location>
        <begin position="54"/>
        <end position="291"/>
    </location>
</feature>
<dbReference type="PANTHER" id="PTHR37013">
    <property type="entry name" value="INTEGRAL MEMBRANE PROTEIN (AFU_ORTHOLOGUE AFUA_1G05950)-RELATED"/>
    <property type="match status" value="1"/>
</dbReference>
<sequence length="417" mass="47018">MWDLRLCSPYSLSLSRTVLLFSISFLSPMDSTINVWPSEAYDVIMKNLSIIQTIAMFSISGAGALEVVVSIFESFKKYRGLYFWSMQIAAWGIFVHAITSQARLVGHASNLAMIVPFAISWICMVTGQAMVLYSRLHLVVNDVRHIRWVLWMIIANFTILHAPVTGLFLCINLGGTKCVLPAEIYARLQIVGFAVQDIVICTIYIREALIALKLLFAIRGRSGRRVIHWLLFVNACGIILDFLTVVTEFRYHNMTVGFKTLAYCIKLKLEFFALTQLRDLTRRYPCTLCQGLKGNARGSSEANIFDIYANTRQPEAVQVGNSPSFVGTISPPPPQSTRSSTYDFHEVLRQTVSTENSVHLQTDTMSPIRSDTRSTVEMTLLQTPKIILGRGSWFHLSLSDAYDWDGLLNLYITLEFP</sequence>
<protein>
    <recommendedName>
        <fullName evidence="2">DUF7703 domain-containing protein</fullName>
    </recommendedName>
</protein>
<feature type="transmembrane region" description="Helical" evidence="1">
    <location>
        <begin position="50"/>
        <end position="69"/>
    </location>
</feature>
<keyword evidence="1" id="KW-0472">Membrane</keyword>
<dbReference type="AlphaFoldDB" id="A0A9W4N1L8"/>
<gene>
    <name evidence="3" type="ORF">PSALAMII_LOCUS843</name>
</gene>
<evidence type="ECO:0000313" key="4">
    <source>
        <dbReference type="Proteomes" id="UP001152592"/>
    </source>
</evidence>
<feature type="transmembrane region" description="Helical" evidence="1">
    <location>
        <begin position="226"/>
        <end position="246"/>
    </location>
</feature>
<keyword evidence="1" id="KW-0812">Transmembrane</keyword>
<dbReference type="InterPro" id="IPR056120">
    <property type="entry name" value="DUF7703"/>
</dbReference>
<name>A0A9W4N1L8_9EURO</name>
<comment type="caution">
    <text evidence="3">The sequence shown here is derived from an EMBL/GenBank/DDBJ whole genome shotgun (WGS) entry which is preliminary data.</text>
</comment>
<dbReference type="EMBL" id="CAJVPD010000033">
    <property type="protein sequence ID" value="CAG8256272.1"/>
    <property type="molecule type" value="Genomic_DNA"/>
</dbReference>
<dbReference type="PANTHER" id="PTHR37013:SF5">
    <property type="entry name" value="INTEGRAL MEMBRANE PROTEIN"/>
    <property type="match status" value="1"/>
</dbReference>